<reference evidence="2 3" key="1">
    <citation type="submission" date="2023-06" db="EMBL/GenBank/DDBJ databases">
        <title>Paenibacillus polygonum sp. nov., an endophytic bacterium, isolated from Polygonum lapathifolium L. in Nanji Wetland National Nature Reserve, South of Poyang Lake, Jiangxi Province, China.</title>
        <authorList>
            <person name="Yu Z."/>
        </authorList>
    </citation>
    <scope>NUCLEOTIDE SEQUENCE [LARGE SCALE GENOMIC DNA]</scope>
    <source>
        <strain evidence="2 3">C31</strain>
    </source>
</reference>
<sequence length="82" mass="9172">MKIGAKLNIWSMLLMLFCWAAIFIPIPSIPFNRHYVILTTSIIVFFLSVMGLGLMIADQVAMELKVENMLAPDGDEVKGETL</sequence>
<evidence type="ECO:0000313" key="3">
    <source>
        <dbReference type="Proteomes" id="UP001236415"/>
    </source>
</evidence>
<feature type="transmembrane region" description="Helical" evidence="1">
    <location>
        <begin position="35"/>
        <end position="57"/>
    </location>
</feature>
<evidence type="ECO:0000256" key="1">
    <source>
        <dbReference type="SAM" id="Phobius"/>
    </source>
</evidence>
<dbReference type="Proteomes" id="UP001236415">
    <property type="component" value="Chromosome"/>
</dbReference>
<keyword evidence="1" id="KW-1133">Transmembrane helix</keyword>
<organism evidence="2 3">
    <name type="scientific">Paenibacillus polygoni</name>
    <dbReference type="NCBI Taxonomy" id="3050112"/>
    <lineage>
        <taxon>Bacteria</taxon>
        <taxon>Bacillati</taxon>
        <taxon>Bacillota</taxon>
        <taxon>Bacilli</taxon>
        <taxon>Bacillales</taxon>
        <taxon>Paenibacillaceae</taxon>
        <taxon>Paenibacillus</taxon>
    </lineage>
</organism>
<keyword evidence="3" id="KW-1185">Reference proteome</keyword>
<dbReference type="RefSeq" id="WP_285748975.1">
    <property type="nucleotide sequence ID" value="NZ_CP127162.1"/>
</dbReference>
<feature type="transmembrane region" description="Helical" evidence="1">
    <location>
        <begin position="7"/>
        <end position="29"/>
    </location>
</feature>
<accession>A0ABY8XA19</accession>
<evidence type="ECO:0000313" key="2">
    <source>
        <dbReference type="EMBL" id="WIV21331.1"/>
    </source>
</evidence>
<dbReference type="EMBL" id="CP127162">
    <property type="protein sequence ID" value="WIV21331.1"/>
    <property type="molecule type" value="Genomic_DNA"/>
</dbReference>
<proteinExistence type="predicted"/>
<protein>
    <submittedName>
        <fullName evidence="2">Uncharacterized protein</fullName>
    </submittedName>
</protein>
<gene>
    <name evidence="2" type="ORF">QPK24_11940</name>
</gene>
<keyword evidence="1" id="KW-0472">Membrane</keyword>
<name>A0ABY8XA19_9BACL</name>
<keyword evidence="1" id="KW-0812">Transmembrane</keyword>